<dbReference type="Proteomes" id="UP000051751">
    <property type="component" value="Unassembled WGS sequence"/>
</dbReference>
<evidence type="ECO:0000256" key="1">
    <source>
        <dbReference type="ARBA" id="ARBA00022737"/>
    </source>
</evidence>
<keyword evidence="1" id="KW-0677">Repeat</keyword>
<accession>A0A0R2FIQ2</accession>
<comment type="caution">
    <text evidence="3">The sequence shown here is derived from an EMBL/GenBank/DDBJ whole genome shotgun (WGS) entry which is preliminary data.</text>
</comment>
<keyword evidence="5" id="KW-1185">Reference proteome</keyword>
<name>A0A0R2FIQ2_9LACO</name>
<dbReference type="Proteomes" id="UP000051645">
    <property type="component" value="Unassembled WGS sequence"/>
</dbReference>
<dbReference type="STRING" id="81857.IV38_GL001416"/>
<proteinExistence type="predicted"/>
<dbReference type="PATRIC" id="fig|81857.3.peg.1426"/>
<organism evidence="3 6">
    <name type="scientific">Lactobacillus selangorensis</name>
    <dbReference type="NCBI Taxonomy" id="81857"/>
    <lineage>
        <taxon>Bacteria</taxon>
        <taxon>Bacillati</taxon>
        <taxon>Bacillota</taxon>
        <taxon>Bacilli</taxon>
        <taxon>Lactobacillales</taxon>
        <taxon>Lactobacillaceae</taxon>
        <taxon>Lactobacillus</taxon>
    </lineage>
</organism>
<reference evidence="5 6" key="1">
    <citation type="journal article" date="2015" name="Genome Announc.">
        <title>Expanding the biotechnology potential of lactobacilli through comparative genomics of 213 strains and associated genera.</title>
        <authorList>
            <person name="Sun Z."/>
            <person name="Harris H.M."/>
            <person name="McCann A."/>
            <person name="Guo C."/>
            <person name="Argimon S."/>
            <person name="Zhang W."/>
            <person name="Yang X."/>
            <person name="Jeffery I.B."/>
            <person name="Cooney J.C."/>
            <person name="Kagawa T.F."/>
            <person name="Liu W."/>
            <person name="Song Y."/>
            <person name="Salvetti E."/>
            <person name="Wrobel A."/>
            <person name="Rasinkangas P."/>
            <person name="Parkhill J."/>
            <person name="Rea M.C."/>
            <person name="O'Sullivan O."/>
            <person name="Ritari J."/>
            <person name="Douillard F.P."/>
            <person name="Paul Ross R."/>
            <person name="Yang R."/>
            <person name="Briner A.E."/>
            <person name="Felis G.E."/>
            <person name="de Vos W.M."/>
            <person name="Barrangou R."/>
            <person name="Klaenhammer T.R."/>
            <person name="Caufield P.W."/>
            <person name="Cui Y."/>
            <person name="Zhang H."/>
            <person name="O'Toole P.W."/>
        </authorList>
    </citation>
    <scope>NUCLEOTIDE SEQUENCE [LARGE SCALE GENOMIC DNA]</scope>
    <source>
        <strain evidence="3 6">ATCC BAA-66</strain>
        <strain evidence="4 5">DSM 13344</strain>
    </source>
</reference>
<dbReference type="EMBL" id="JQAZ01000003">
    <property type="protein sequence ID" value="KRN31917.1"/>
    <property type="molecule type" value="Genomic_DNA"/>
</dbReference>
<protein>
    <recommendedName>
        <fullName evidence="2">MucBP domain-containing protein</fullName>
    </recommendedName>
</protein>
<dbReference type="AlphaFoldDB" id="A0A0R2FIQ2"/>
<gene>
    <name evidence="3" type="ORF">IV38_GL001416</name>
    <name evidence="4" type="ORF">IV40_GL001203</name>
</gene>
<evidence type="ECO:0000313" key="3">
    <source>
        <dbReference type="EMBL" id="KRN28416.1"/>
    </source>
</evidence>
<feature type="domain" description="MucBP" evidence="2">
    <location>
        <begin position="107"/>
        <end position="169"/>
    </location>
</feature>
<evidence type="ECO:0000259" key="2">
    <source>
        <dbReference type="Pfam" id="PF06458"/>
    </source>
</evidence>
<evidence type="ECO:0000313" key="5">
    <source>
        <dbReference type="Proteomes" id="UP000051645"/>
    </source>
</evidence>
<dbReference type="EMBL" id="JQAT01000003">
    <property type="protein sequence ID" value="KRN28416.1"/>
    <property type="molecule type" value="Genomic_DNA"/>
</dbReference>
<evidence type="ECO:0000313" key="4">
    <source>
        <dbReference type="EMBL" id="KRN31917.1"/>
    </source>
</evidence>
<evidence type="ECO:0000313" key="6">
    <source>
        <dbReference type="Proteomes" id="UP000051751"/>
    </source>
</evidence>
<dbReference type="Pfam" id="PF06458">
    <property type="entry name" value="MucBP"/>
    <property type="match status" value="1"/>
</dbReference>
<sequence length="323" mass="37421">MNKMNFWKIFKKRRIQAQKTAETTIAAPQPTMMMPVPQTAAFTLHLLDARSGAAIAAPQTQHVFAGAELTIPELAHYVWVKTLKEKPLSADQPQDIYLFYTRLPAAPVILSHRDQNGNLLDQPQYLFGDFGDAFQVNPLKQYADQEIRVTRPANGYFSDFVQPITFYYQIGPDEQVVHDYQVKIRKTSPVFRQPGQPETKLPTKVYAGTLWRVYHSCRFDHRLWFDLGSMWIESADTQSYRTAPTQPRLPEPHYQVKKRQKRSTFTNWVANQPTLWSAPYGDVLPAQDLPRPLRIHQIVQLDNNSIWAQLGDHIWVERKYLKS</sequence>
<dbReference type="InterPro" id="IPR009459">
    <property type="entry name" value="MucBP_dom"/>
</dbReference>